<dbReference type="RefSeq" id="WP_116009674.1">
    <property type="nucleotide sequence ID" value="NZ_QUOU01000001.1"/>
</dbReference>
<dbReference type="PRINTS" id="PR00862">
    <property type="entry name" value="PROLIGOPTASE"/>
</dbReference>
<dbReference type="InterPro" id="IPR051543">
    <property type="entry name" value="Serine_Peptidase_S9A"/>
</dbReference>
<evidence type="ECO:0000256" key="3">
    <source>
        <dbReference type="ARBA" id="ARBA00022801"/>
    </source>
</evidence>
<evidence type="ECO:0000313" key="7">
    <source>
        <dbReference type="EMBL" id="REL28643.1"/>
    </source>
</evidence>
<dbReference type="Pfam" id="PF02897">
    <property type="entry name" value="Peptidase_S9_N"/>
    <property type="match status" value="1"/>
</dbReference>
<dbReference type="PANTHER" id="PTHR11757">
    <property type="entry name" value="PROTEASE FAMILY S9A OLIGOPEPTIDASE"/>
    <property type="match status" value="1"/>
</dbReference>
<reference evidence="7 8" key="1">
    <citation type="submission" date="2018-08" db="EMBL/GenBank/DDBJ databases">
        <title>Thalassotalea euphylliae genome.</title>
        <authorList>
            <person name="Summers S."/>
            <person name="Rice S.A."/>
            <person name="Freckelton M.L."/>
            <person name="Nedved B.T."/>
            <person name="Hadfield M.G."/>
        </authorList>
    </citation>
    <scope>NUCLEOTIDE SEQUENCE [LARGE SCALE GENOMIC DNA]</scope>
    <source>
        <strain evidence="7 8">H1</strain>
    </source>
</reference>
<evidence type="ECO:0000259" key="5">
    <source>
        <dbReference type="Pfam" id="PF00326"/>
    </source>
</evidence>
<evidence type="ECO:0000256" key="2">
    <source>
        <dbReference type="ARBA" id="ARBA00022670"/>
    </source>
</evidence>
<dbReference type="SUPFAM" id="SSF50993">
    <property type="entry name" value="Peptidase/esterase 'gauge' domain"/>
    <property type="match status" value="1"/>
</dbReference>
<feature type="domain" description="Peptidase S9A N-terminal" evidence="6">
    <location>
        <begin position="8"/>
        <end position="406"/>
    </location>
</feature>
<dbReference type="PANTHER" id="PTHR11757:SF19">
    <property type="entry name" value="PROLYL ENDOPEPTIDASE-LIKE"/>
    <property type="match status" value="1"/>
</dbReference>
<dbReference type="PROSITE" id="PS00708">
    <property type="entry name" value="PRO_ENDOPEP_SER"/>
    <property type="match status" value="1"/>
</dbReference>
<organism evidence="7 8">
    <name type="scientific">Thalassotalea euphylliae</name>
    <dbReference type="NCBI Taxonomy" id="1655234"/>
    <lineage>
        <taxon>Bacteria</taxon>
        <taxon>Pseudomonadati</taxon>
        <taxon>Pseudomonadota</taxon>
        <taxon>Gammaproteobacteria</taxon>
        <taxon>Alteromonadales</taxon>
        <taxon>Colwelliaceae</taxon>
        <taxon>Thalassotalea</taxon>
    </lineage>
</organism>
<dbReference type="GO" id="GO:0006508">
    <property type="term" value="P:proteolysis"/>
    <property type="evidence" value="ECO:0007669"/>
    <property type="project" value="UniProtKB-KW"/>
</dbReference>
<dbReference type="InterPro" id="IPR029058">
    <property type="entry name" value="AB_hydrolase_fold"/>
</dbReference>
<dbReference type="InterPro" id="IPR002470">
    <property type="entry name" value="Peptidase_S9A"/>
</dbReference>
<keyword evidence="2" id="KW-0645">Protease</keyword>
<evidence type="ECO:0000259" key="6">
    <source>
        <dbReference type="Pfam" id="PF02897"/>
    </source>
</evidence>
<dbReference type="InterPro" id="IPR002471">
    <property type="entry name" value="Pept_S9_AS"/>
</dbReference>
<sequence length="683" mass="77998">MVSTLHTKKQPHTLLMHGHERIDNYYWLRDDARQSPEVLAHLEAENTHCQQALAHTQALQATLFEEMVGRQVKARQSVPFKLGDHYYWHEYKGDSEYPIYWRDNSPAKHRLTQILDANTRAQDHAYYDLASIAVSENGVYAVIAEDTNGDRRYQACVLHIEDGTYLSDRLLDNSGEVIWCNSGRCFYYVKMHPQTLLPYQVYRHRLGTAQADDELLYEETDQRFWTQIVKSKDKASIMIYHSSKEASGVSLLDANDDKATLVTLLPKEDDHLCWLELVGDRVFVLSNWQAKNFKITETSLDTLADKSAWRELVPHDQGCLLEGFEVFDQHLAYWQRIKGLPQLMVKDLKSGQVRQLAFNESAFSAYFQDNVDLAAKQVRVNYTSMTTPESVLEFNLASGELKVLQQHAVAGDFNAQDYCCEHIEVAARDGQQVPVTLVFRKDKFSQGTNPILIDGYGAYGLNLDADFSYSRLSLLERGVVYAFCHVRGSSMLGRHWYEQGKMLNKHNTFNDFIDATKALVTLGYGAPDKVLATGESAGGLLIGAVINQAPQLYLACSAHVPFVDVLTTMLDERLPLTCGEYDEWGNPNDKKYHDYILSYSPYDQITRQDYPHLLVTSGLYDSQVQYFEPAKWVAKLREYKTDNNALLFKCDMDVGHGGQSGRFNQYREVALEYAFFLDRLARS</sequence>
<evidence type="ECO:0000256" key="4">
    <source>
        <dbReference type="ARBA" id="ARBA00022825"/>
    </source>
</evidence>
<name>A0A3E0TWB9_9GAMM</name>
<keyword evidence="3" id="KW-0378">Hydrolase</keyword>
<dbReference type="EMBL" id="QUOU01000001">
    <property type="protein sequence ID" value="REL28643.1"/>
    <property type="molecule type" value="Genomic_DNA"/>
</dbReference>
<dbReference type="InterPro" id="IPR001375">
    <property type="entry name" value="Peptidase_S9_cat"/>
</dbReference>
<gene>
    <name evidence="7" type="ORF">DXX93_20110</name>
</gene>
<feature type="domain" description="Peptidase S9 prolyl oligopeptidase catalytic" evidence="5">
    <location>
        <begin position="467"/>
        <end position="680"/>
    </location>
</feature>
<comment type="similarity">
    <text evidence="1">Belongs to the peptidase S9A family.</text>
</comment>
<dbReference type="Gene3D" id="3.40.50.1820">
    <property type="entry name" value="alpha/beta hydrolase"/>
    <property type="match status" value="1"/>
</dbReference>
<evidence type="ECO:0000256" key="1">
    <source>
        <dbReference type="ARBA" id="ARBA00005228"/>
    </source>
</evidence>
<dbReference type="Pfam" id="PF00326">
    <property type="entry name" value="Peptidase_S9"/>
    <property type="match status" value="1"/>
</dbReference>
<accession>A0A3E0TWB9</accession>
<dbReference type="GO" id="GO:0004252">
    <property type="term" value="F:serine-type endopeptidase activity"/>
    <property type="evidence" value="ECO:0007669"/>
    <property type="project" value="InterPro"/>
</dbReference>
<keyword evidence="4" id="KW-0720">Serine protease</keyword>
<evidence type="ECO:0000313" key="8">
    <source>
        <dbReference type="Proteomes" id="UP000256478"/>
    </source>
</evidence>
<proteinExistence type="inferred from homology"/>
<dbReference type="OrthoDB" id="9801421at2"/>
<protein>
    <submittedName>
        <fullName evidence="7">S9 family peptidase</fullName>
    </submittedName>
</protein>
<dbReference type="SUPFAM" id="SSF53474">
    <property type="entry name" value="alpha/beta-Hydrolases"/>
    <property type="match status" value="1"/>
</dbReference>
<dbReference type="Gene3D" id="2.130.10.120">
    <property type="entry name" value="Prolyl oligopeptidase, N-terminal domain"/>
    <property type="match status" value="1"/>
</dbReference>
<dbReference type="Proteomes" id="UP000256478">
    <property type="component" value="Unassembled WGS sequence"/>
</dbReference>
<comment type="caution">
    <text evidence="7">The sequence shown here is derived from an EMBL/GenBank/DDBJ whole genome shotgun (WGS) entry which is preliminary data.</text>
</comment>
<dbReference type="AlphaFoldDB" id="A0A3E0TWB9"/>
<dbReference type="InterPro" id="IPR023302">
    <property type="entry name" value="Pept_S9A_N"/>
</dbReference>